<dbReference type="Proteomes" id="UP000593892">
    <property type="component" value="Chromosome"/>
</dbReference>
<dbReference type="AlphaFoldDB" id="A0A7S7SMK5"/>
<name>A0A7S7SMK5_PALFE</name>
<gene>
    <name evidence="1" type="ORF">IRI77_08740</name>
</gene>
<sequence>MPLLSTLVYFDKMPCTWVARGVFLYVALVGIAGGQSFGQSFCAFEVTVRSSLHRPMAGVGVGFIGEHRTTLYESISDKYGVVRFCDGPLMPIDIVVGNDICGSVLLRNIKARWPNSARMSVVYDDRACDHLALSADIVALLRVQDEEGRPISGAQFADAAKRPGTSVSDEYGRVFRVCRRGELLQGTIQKRGWLAAKISHVCGDDVEIRTVLRLERTTPRSSKKQENP</sequence>
<proteinExistence type="predicted"/>
<dbReference type="KEGG" id="pfer:IRI77_08740"/>
<dbReference type="RefSeq" id="WP_194451686.1">
    <property type="nucleotide sequence ID" value="NZ_CP063849.1"/>
</dbReference>
<accession>A0A7S7SMK5</accession>
<evidence type="ECO:0000313" key="2">
    <source>
        <dbReference type="Proteomes" id="UP000593892"/>
    </source>
</evidence>
<dbReference type="EMBL" id="CP063849">
    <property type="protein sequence ID" value="QOY90023.1"/>
    <property type="molecule type" value="Genomic_DNA"/>
</dbReference>
<organism evidence="1 2">
    <name type="scientific">Paludibaculum fermentans</name>
    <dbReference type="NCBI Taxonomy" id="1473598"/>
    <lineage>
        <taxon>Bacteria</taxon>
        <taxon>Pseudomonadati</taxon>
        <taxon>Acidobacteriota</taxon>
        <taxon>Terriglobia</taxon>
        <taxon>Bryobacterales</taxon>
        <taxon>Bryobacteraceae</taxon>
        <taxon>Paludibaculum</taxon>
    </lineage>
</organism>
<reference evidence="1 2" key="1">
    <citation type="submission" date="2020-10" db="EMBL/GenBank/DDBJ databases">
        <title>Complete genome sequence of Paludibaculum fermentans P105T, a facultatively anaerobic acidobacterium capable of dissimilatory Fe(III) reduction.</title>
        <authorList>
            <person name="Dedysh S.N."/>
            <person name="Beletsky A.V."/>
            <person name="Kulichevskaya I.S."/>
            <person name="Mardanov A.V."/>
            <person name="Ravin N.V."/>
        </authorList>
    </citation>
    <scope>NUCLEOTIDE SEQUENCE [LARGE SCALE GENOMIC DNA]</scope>
    <source>
        <strain evidence="1 2">P105</strain>
    </source>
</reference>
<keyword evidence="2" id="KW-1185">Reference proteome</keyword>
<evidence type="ECO:0000313" key="1">
    <source>
        <dbReference type="EMBL" id="QOY90023.1"/>
    </source>
</evidence>
<protein>
    <submittedName>
        <fullName evidence="1">Uncharacterized protein</fullName>
    </submittedName>
</protein>